<keyword evidence="1" id="KW-0812">Transmembrane</keyword>
<feature type="transmembrane region" description="Helical" evidence="1">
    <location>
        <begin position="469"/>
        <end position="489"/>
    </location>
</feature>
<evidence type="ECO:0000256" key="1">
    <source>
        <dbReference type="SAM" id="Phobius"/>
    </source>
</evidence>
<dbReference type="EMBL" id="JAPWDV010000002">
    <property type="protein sequence ID" value="KAJ6219637.1"/>
    <property type="molecule type" value="Genomic_DNA"/>
</dbReference>
<keyword evidence="1" id="KW-0472">Membrane</keyword>
<protein>
    <submittedName>
        <fullName evidence="2">Uncharacterized protein</fullName>
    </submittedName>
</protein>
<gene>
    <name evidence="2" type="ORF">RDWZM_005449</name>
</gene>
<keyword evidence="1" id="KW-1133">Transmembrane helix</keyword>
<dbReference type="OMA" id="YIICTDR"/>
<feature type="transmembrane region" description="Helical" evidence="1">
    <location>
        <begin position="603"/>
        <end position="622"/>
    </location>
</feature>
<feature type="transmembrane region" description="Helical" evidence="1">
    <location>
        <begin position="316"/>
        <end position="334"/>
    </location>
</feature>
<dbReference type="Proteomes" id="UP001142055">
    <property type="component" value="Chromosome 2"/>
</dbReference>
<organism evidence="2 3">
    <name type="scientific">Blomia tropicalis</name>
    <name type="common">Mite</name>
    <dbReference type="NCBI Taxonomy" id="40697"/>
    <lineage>
        <taxon>Eukaryota</taxon>
        <taxon>Metazoa</taxon>
        <taxon>Ecdysozoa</taxon>
        <taxon>Arthropoda</taxon>
        <taxon>Chelicerata</taxon>
        <taxon>Arachnida</taxon>
        <taxon>Acari</taxon>
        <taxon>Acariformes</taxon>
        <taxon>Sarcoptiformes</taxon>
        <taxon>Astigmata</taxon>
        <taxon>Glycyphagoidea</taxon>
        <taxon>Echimyopodidae</taxon>
        <taxon>Blomia</taxon>
    </lineage>
</organism>
<sequence length="877" mass="102574">MSICRLNSSKCPIVSWKNRSVIAYQLFEHNHVTSLVISGGRDMFNNLIYLFIITNIPINVYLIRRIIFEKHEIIDIVISWLAVFFQLLVCSVIYVPLAHIAEMTHSPNKYIPSLQPMLRKAKGWLWFKIKYEDLYHRLVDTGPKLAITIGPLTPNTKMMSIKQWFANSRIRRCTYQFMKKMVIENGTRKAKFRYKINLFMFMYGAFRLRDDALVSYFLQNSERYREDIPIMMFYLHYFAIRFKIQFGGCLTTITEFILALNVALEIYQIGLFFTLICRHRLPLQPLILWRNRSMVAYQLFEHNRVTSLLISGNREIFGHLLYLFIMTNIPGNVYMIRRIFFGKHELIDMVLTWAMVFFQLLVCTVVFGPLAHITKMTHSPNKYIPTLQPMLRQTKGWLWYKIKYEDLYHRLVDNGPKLAITIGPLTPVTYKNFFEAIFVYIAFAIEVTASLAILSIYIYAMLIIDYSGFAWYAYIWPNLELVLCLYVALGIYQSGLFFTMFTIVGSFAYCGHLIQTNQKTLKLMKECRLKSPKCPIVPWKNRSIIADQLYEHNQVTYLVISGGRQMFGYILYSFILTNIPINVYMISRIIFEEHEIIDKIMSWVMVFFQLLICIIAFGPLAYGAKVGHSPAKFIPTLQPMLHGRPSWLWFKMKYEDLYHRLVDDGPKIAISIGPLSPITYRNSFEGYDFAKKSTYKNIFLRLFKTMKYIFGLLFVVVLVVADYKQELLDRAIEIKECSNEALIFLEKQNRSIDAESMKNDLFKLDSLAAKLSTIENEQLSFHYHVKVLSSERTLIAQIRRTLYSRSEVLSKQATIAIQTLDSRNENSEAIKQNKLELDAHQPKLKQVSTPEKMVTYMKQAIVIQNKLEQKIIVVKSI</sequence>
<keyword evidence="3" id="KW-1185">Reference proteome</keyword>
<accession>A0A9Q0M655</accession>
<comment type="caution">
    <text evidence="2">The sequence shown here is derived from an EMBL/GenBank/DDBJ whole genome shotgun (WGS) entry which is preliminary data.</text>
</comment>
<feature type="transmembrane region" description="Helical" evidence="1">
    <location>
        <begin position="437"/>
        <end position="462"/>
    </location>
</feature>
<feature type="transmembrane region" description="Helical" evidence="1">
    <location>
        <begin position="346"/>
        <end position="371"/>
    </location>
</feature>
<evidence type="ECO:0000313" key="3">
    <source>
        <dbReference type="Proteomes" id="UP001142055"/>
    </source>
</evidence>
<evidence type="ECO:0000313" key="2">
    <source>
        <dbReference type="EMBL" id="KAJ6219637.1"/>
    </source>
</evidence>
<dbReference type="AlphaFoldDB" id="A0A9Q0M655"/>
<name>A0A9Q0M655_BLOTA</name>
<proteinExistence type="predicted"/>
<feature type="transmembrane region" description="Helical" evidence="1">
    <location>
        <begin position="495"/>
        <end position="514"/>
    </location>
</feature>
<feature type="transmembrane region" description="Helical" evidence="1">
    <location>
        <begin position="705"/>
        <end position="723"/>
    </location>
</feature>
<feature type="transmembrane region" description="Helical" evidence="1">
    <location>
        <begin position="47"/>
        <end position="67"/>
    </location>
</feature>
<feature type="transmembrane region" description="Helical" evidence="1">
    <location>
        <begin position="569"/>
        <end position="591"/>
    </location>
</feature>
<feature type="transmembrane region" description="Helical" evidence="1">
    <location>
        <begin position="73"/>
        <end position="97"/>
    </location>
</feature>
<reference evidence="2" key="1">
    <citation type="submission" date="2022-12" db="EMBL/GenBank/DDBJ databases">
        <title>Genome assemblies of Blomia tropicalis.</title>
        <authorList>
            <person name="Cui Y."/>
        </authorList>
    </citation>
    <scope>NUCLEOTIDE SEQUENCE</scope>
    <source>
        <tissue evidence="2">Adult mites</tissue>
    </source>
</reference>